<evidence type="ECO:0000256" key="1">
    <source>
        <dbReference type="SAM" id="Phobius"/>
    </source>
</evidence>
<comment type="caution">
    <text evidence="2">The sequence shown here is derived from an EMBL/GenBank/DDBJ whole genome shotgun (WGS) entry which is preliminary data.</text>
</comment>
<organism evidence="2 3">
    <name type="scientific">Pusillimonas noertemannii</name>
    <dbReference type="NCBI Taxonomy" id="305977"/>
    <lineage>
        <taxon>Bacteria</taxon>
        <taxon>Pseudomonadati</taxon>
        <taxon>Pseudomonadota</taxon>
        <taxon>Betaproteobacteria</taxon>
        <taxon>Burkholderiales</taxon>
        <taxon>Alcaligenaceae</taxon>
        <taxon>Pusillimonas</taxon>
    </lineage>
</organism>
<keyword evidence="1" id="KW-1133">Transmembrane helix</keyword>
<dbReference type="Proteomes" id="UP000246145">
    <property type="component" value="Unassembled WGS sequence"/>
</dbReference>
<dbReference type="AlphaFoldDB" id="A0A2U1CLU9"/>
<evidence type="ECO:0000313" key="3">
    <source>
        <dbReference type="Proteomes" id="UP000246145"/>
    </source>
</evidence>
<dbReference type="OrthoDB" id="9970912at2"/>
<feature type="transmembrane region" description="Helical" evidence="1">
    <location>
        <begin position="55"/>
        <end position="77"/>
    </location>
</feature>
<dbReference type="EMBL" id="QEKO01000002">
    <property type="protein sequence ID" value="PVY61962.1"/>
    <property type="molecule type" value="Genomic_DNA"/>
</dbReference>
<keyword evidence="3" id="KW-1185">Reference proteome</keyword>
<accession>A0A2U1CLU9</accession>
<feature type="transmembrane region" description="Helical" evidence="1">
    <location>
        <begin position="6"/>
        <end position="23"/>
    </location>
</feature>
<gene>
    <name evidence="2" type="ORF">C7440_1448</name>
</gene>
<proteinExistence type="predicted"/>
<feature type="transmembrane region" description="Helical" evidence="1">
    <location>
        <begin position="30"/>
        <end position="49"/>
    </location>
</feature>
<reference evidence="2 3" key="1">
    <citation type="submission" date="2018-04" db="EMBL/GenBank/DDBJ databases">
        <title>Genomic Encyclopedia of Type Strains, Phase IV (KMG-IV): sequencing the most valuable type-strain genomes for metagenomic binning, comparative biology and taxonomic classification.</title>
        <authorList>
            <person name="Goeker M."/>
        </authorList>
    </citation>
    <scope>NUCLEOTIDE SEQUENCE [LARGE SCALE GENOMIC DNA]</scope>
    <source>
        <strain evidence="2 3">DSM 10065</strain>
    </source>
</reference>
<dbReference type="RefSeq" id="WP_017522599.1">
    <property type="nucleotide sequence ID" value="NZ_JACCEX010000002.1"/>
</dbReference>
<keyword evidence="1" id="KW-0472">Membrane</keyword>
<name>A0A2U1CLU9_9BURK</name>
<protein>
    <submittedName>
        <fullName evidence="2">Uncharacterized protein</fullName>
    </submittedName>
</protein>
<evidence type="ECO:0000313" key="2">
    <source>
        <dbReference type="EMBL" id="PVY61962.1"/>
    </source>
</evidence>
<keyword evidence="1" id="KW-0812">Transmembrane</keyword>
<sequence length="101" mass="10776">MSLQWSLIPLFLLSSAMVAWARWPRTVSRLACWTFAGLFFGLGVLGMDVEGGPQAALGVGVLYMLIGLPLASVTLALSGLRSCITPAGPARFMGRGRVWAH</sequence>